<feature type="transmembrane region" description="Helical" evidence="8">
    <location>
        <begin position="35"/>
        <end position="51"/>
    </location>
</feature>
<dbReference type="AlphaFoldDB" id="A0A2M9CJU1"/>
<dbReference type="NCBIfam" id="TIGR00546">
    <property type="entry name" value="lnt"/>
    <property type="match status" value="1"/>
</dbReference>
<protein>
    <recommendedName>
        <fullName evidence="8">Apolipoprotein N-acyltransferase</fullName>
        <shortName evidence="8">ALP N-acyltransferase</shortName>
        <ecNumber evidence="8">2.3.1.269</ecNumber>
    </recommendedName>
</protein>
<keyword evidence="7 8" id="KW-0012">Acyltransferase</keyword>
<evidence type="ECO:0000313" key="11">
    <source>
        <dbReference type="Proteomes" id="UP000228758"/>
    </source>
</evidence>
<dbReference type="InterPro" id="IPR036526">
    <property type="entry name" value="C-N_Hydrolase_sf"/>
</dbReference>
<dbReference type="EC" id="2.3.1.269" evidence="8"/>
<comment type="similarity">
    <text evidence="8">Belongs to the CN hydrolase family. Apolipoprotein N-acyltransferase subfamily.</text>
</comment>
<evidence type="ECO:0000256" key="2">
    <source>
        <dbReference type="ARBA" id="ARBA00022475"/>
    </source>
</evidence>
<keyword evidence="3 8" id="KW-0808">Transferase</keyword>
<evidence type="ECO:0000256" key="3">
    <source>
        <dbReference type="ARBA" id="ARBA00022679"/>
    </source>
</evidence>
<dbReference type="CDD" id="cd07571">
    <property type="entry name" value="ALP_N-acyl_transferase"/>
    <property type="match status" value="1"/>
</dbReference>
<evidence type="ECO:0000256" key="7">
    <source>
        <dbReference type="ARBA" id="ARBA00023315"/>
    </source>
</evidence>
<reference evidence="10 11" key="1">
    <citation type="submission" date="2017-11" db="EMBL/GenBank/DDBJ databases">
        <title>Genomic Encyclopedia of Archaeal and Bacterial Type Strains, Phase II (KMG-II): From Individual Species to Whole Genera.</title>
        <authorList>
            <person name="Goeker M."/>
        </authorList>
    </citation>
    <scope>NUCLEOTIDE SEQUENCE [LARGE SCALE GENOMIC DNA]</scope>
    <source>
        <strain evidence="10 11">DSM 27393</strain>
    </source>
</reference>
<evidence type="ECO:0000256" key="5">
    <source>
        <dbReference type="ARBA" id="ARBA00022989"/>
    </source>
</evidence>
<evidence type="ECO:0000259" key="9">
    <source>
        <dbReference type="PROSITE" id="PS50263"/>
    </source>
</evidence>
<feature type="transmembrane region" description="Helical" evidence="8">
    <location>
        <begin position="124"/>
        <end position="146"/>
    </location>
</feature>
<gene>
    <name evidence="8" type="primary">lnt</name>
    <name evidence="10" type="ORF">CLV46_1720</name>
</gene>
<evidence type="ECO:0000256" key="1">
    <source>
        <dbReference type="ARBA" id="ARBA00004651"/>
    </source>
</evidence>
<proteinExistence type="inferred from homology"/>
<evidence type="ECO:0000256" key="4">
    <source>
        <dbReference type="ARBA" id="ARBA00022692"/>
    </source>
</evidence>
<keyword evidence="5 8" id="KW-1133">Transmembrane helix</keyword>
<comment type="catalytic activity">
    <reaction evidence="8">
        <text>N-terminal S-1,2-diacyl-sn-glyceryl-L-cysteinyl-[lipoprotein] + a glycerophospholipid = N-acyl-S-1,2-diacyl-sn-glyceryl-L-cysteinyl-[lipoprotein] + a 2-acyl-sn-glycero-3-phospholipid + H(+)</text>
        <dbReference type="Rhea" id="RHEA:48228"/>
        <dbReference type="Rhea" id="RHEA-COMP:14681"/>
        <dbReference type="Rhea" id="RHEA-COMP:14684"/>
        <dbReference type="ChEBI" id="CHEBI:15378"/>
        <dbReference type="ChEBI" id="CHEBI:136912"/>
        <dbReference type="ChEBI" id="CHEBI:140656"/>
        <dbReference type="ChEBI" id="CHEBI:140657"/>
        <dbReference type="ChEBI" id="CHEBI:140660"/>
        <dbReference type="EC" id="2.3.1.269"/>
    </reaction>
</comment>
<keyword evidence="2 8" id="KW-1003">Cell membrane</keyword>
<dbReference type="Pfam" id="PF20154">
    <property type="entry name" value="LNT_N"/>
    <property type="match status" value="1"/>
</dbReference>
<evidence type="ECO:0000256" key="6">
    <source>
        <dbReference type="ARBA" id="ARBA00023136"/>
    </source>
</evidence>
<comment type="subcellular location">
    <subcellularLocation>
        <location evidence="1 8">Cell membrane</location>
        <topology evidence="1 8">Multi-pass membrane protein</topology>
    </subcellularLocation>
</comment>
<sequence>MLETPAVVPLVPRWLGLALAAGSGFVLDAAFPDRGWWPLILPGIAMVLIALRGASWRWAALVGFIAGWSFYLVHVGWMTLFLGPVPYLALTILEALFFAAGSVLIALAYRFVAPAWPGALARMLWVPLVVAGLWTAREGIAATWPYGGFSWGRVAFSQSASPVSDAFAWLGASGVSFLLLLTVAMAIEAVLLAGRPVLARVTAVTAVGSLLVLLPAWSAPDNGELTVAAVQGNAKAGYFDVREPGDNLADQIEATRPLYGDDVDVVVWPEGGSDLDPLRSAYAERAFDTVATRMDAPLIAGAITQVGERYFNTSLLWVPGERAVDGYDKKHPVPFGEYVPDRQFWAMFAPDLIGMIGREYTPGTRDSVFELPAGARVGVNICFDIVDDALMRASVRDGAQIIFAQTNNADFGRTDESVQQLAIARIRAIETGRALVNISTVGTSAAILPDGTIVDQLPTYEAGRIVETLPLRDTVTPAVAVGGALELVLGGLGLLGLAAGVSASRGGRVRG</sequence>
<dbReference type="GO" id="GO:0016410">
    <property type="term" value="F:N-acyltransferase activity"/>
    <property type="evidence" value="ECO:0007669"/>
    <property type="project" value="UniProtKB-UniRule"/>
</dbReference>
<dbReference type="GO" id="GO:0005886">
    <property type="term" value="C:plasma membrane"/>
    <property type="evidence" value="ECO:0007669"/>
    <property type="project" value="UniProtKB-SubCell"/>
</dbReference>
<dbReference type="Gene3D" id="3.60.110.10">
    <property type="entry name" value="Carbon-nitrogen hydrolase"/>
    <property type="match status" value="1"/>
</dbReference>
<feature type="transmembrane region" description="Helical" evidence="8">
    <location>
        <begin position="166"/>
        <end position="190"/>
    </location>
</feature>
<feature type="domain" description="CN hydrolase" evidence="9">
    <location>
        <begin position="225"/>
        <end position="471"/>
    </location>
</feature>
<dbReference type="OrthoDB" id="9804277at2"/>
<dbReference type="InterPro" id="IPR045378">
    <property type="entry name" value="LNT_N"/>
</dbReference>
<feature type="transmembrane region" description="Helical" evidence="8">
    <location>
        <begin position="87"/>
        <end position="112"/>
    </location>
</feature>
<dbReference type="Proteomes" id="UP000228758">
    <property type="component" value="Unassembled WGS sequence"/>
</dbReference>
<feature type="transmembrane region" description="Helical" evidence="8">
    <location>
        <begin position="478"/>
        <end position="501"/>
    </location>
</feature>
<comment type="function">
    <text evidence="8">Catalyzes the phospholipid dependent N-acylation of the N-terminal cysteine of apolipoprotein, the last step in lipoprotein maturation.</text>
</comment>
<feature type="transmembrane region" description="Helical" evidence="8">
    <location>
        <begin position="197"/>
        <end position="217"/>
    </location>
</feature>
<keyword evidence="11" id="KW-1185">Reference proteome</keyword>
<dbReference type="GO" id="GO:0042158">
    <property type="term" value="P:lipoprotein biosynthetic process"/>
    <property type="evidence" value="ECO:0007669"/>
    <property type="project" value="UniProtKB-UniRule"/>
</dbReference>
<evidence type="ECO:0000256" key="8">
    <source>
        <dbReference type="HAMAP-Rule" id="MF_01148"/>
    </source>
</evidence>
<comment type="pathway">
    <text evidence="8">Protein modification; lipoprotein biosynthesis (N-acyl transfer).</text>
</comment>
<accession>A0A2M9CJU1</accession>
<dbReference type="HAMAP" id="MF_01148">
    <property type="entry name" value="Lnt"/>
    <property type="match status" value="1"/>
</dbReference>
<dbReference type="SUPFAM" id="SSF56317">
    <property type="entry name" value="Carbon-nitrogen hydrolase"/>
    <property type="match status" value="1"/>
</dbReference>
<dbReference type="InterPro" id="IPR003010">
    <property type="entry name" value="C-N_Hydrolase"/>
</dbReference>
<dbReference type="PANTHER" id="PTHR38686:SF1">
    <property type="entry name" value="APOLIPOPROTEIN N-ACYLTRANSFERASE"/>
    <property type="match status" value="1"/>
</dbReference>
<organism evidence="10 11">
    <name type="scientific">Diaminobutyricimonas aerilata</name>
    <dbReference type="NCBI Taxonomy" id="1162967"/>
    <lineage>
        <taxon>Bacteria</taxon>
        <taxon>Bacillati</taxon>
        <taxon>Actinomycetota</taxon>
        <taxon>Actinomycetes</taxon>
        <taxon>Micrococcales</taxon>
        <taxon>Microbacteriaceae</taxon>
        <taxon>Diaminobutyricimonas</taxon>
    </lineage>
</organism>
<dbReference type="PROSITE" id="PS50263">
    <property type="entry name" value="CN_HYDROLASE"/>
    <property type="match status" value="1"/>
</dbReference>
<name>A0A2M9CJU1_9MICO</name>
<comment type="caution">
    <text evidence="10">The sequence shown here is derived from an EMBL/GenBank/DDBJ whole genome shotgun (WGS) entry which is preliminary data.</text>
</comment>
<feature type="transmembrane region" description="Helical" evidence="8">
    <location>
        <begin position="58"/>
        <end position="81"/>
    </location>
</feature>
<dbReference type="PANTHER" id="PTHR38686">
    <property type="entry name" value="APOLIPOPROTEIN N-ACYLTRANSFERASE"/>
    <property type="match status" value="1"/>
</dbReference>
<evidence type="ECO:0000313" key="10">
    <source>
        <dbReference type="EMBL" id="PJJ72156.1"/>
    </source>
</evidence>
<dbReference type="RefSeq" id="WP_100364379.1">
    <property type="nucleotide sequence ID" value="NZ_PGFF01000001.1"/>
</dbReference>
<dbReference type="Pfam" id="PF00795">
    <property type="entry name" value="CN_hydrolase"/>
    <property type="match status" value="1"/>
</dbReference>
<dbReference type="InterPro" id="IPR004563">
    <property type="entry name" value="Apolipo_AcylTrfase"/>
</dbReference>
<keyword evidence="10" id="KW-0449">Lipoprotein</keyword>
<dbReference type="EMBL" id="PGFF01000001">
    <property type="protein sequence ID" value="PJJ72156.1"/>
    <property type="molecule type" value="Genomic_DNA"/>
</dbReference>
<keyword evidence="4 8" id="KW-0812">Transmembrane</keyword>
<keyword evidence="6 8" id="KW-0472">Membrane</keyword>
<dbReference type="UniPathway" id="UPA00666"/>